<feature type="non-terminal residue" evidence="1">
    <location>
        <position position="96"/>
    </location>
</feature>
<proteinExistence type="predicted"/>
<keyword evidence="2" id="KW-1185">Reference proteome</keyword>
<name>A0A9W4WYH5_9GLOM</name>
<organism evidence="1 2">
    <name type="scientific">Funneliformis geosporum</name>
    <dbReference type="NCBI Taxonomy" id="1117311"/>
    <lineage>
        <taxon>Eukaryota</taxon>
        <taxon>Fungi</taxon>
        <taxon>Fungi incertae sedis</taxon>
        <taxon>Mucoromycota</taxon>
        <taxon>Glomeromycotina</taxon>
        <taxon>Glomeromycetes</taxon>
        <taxon>Glomerales</taxon>
        <taxon>Glomeraceae</taxon>
        <taxon>Funneliformis</taxon>
    </lineage>
</organism>
<dbReference type="Proteomes" id="UP001153678">
    <property type="component" value="Unassembled WGS sequence"/>
</dbReference>
<protein>
    <submittedName>
        <fullName evidence="1">17054_t:CDS:1</fullName>
    </submittedName>
</protein>
<comment type="caution">
    <text evidence="1">The sequence shown here is derived from an EMBL/GenBank/DDBJ whole genome shotgun (WGS) entry which is preliminary data.</text>
</comment>
<dbReference type="OrthoDB" id="2442002at2759"/>
<dbReference type="EMBL" id="CAMKVN010011746">
    <property type="protein sequence ID" value="CAI2194983.1"/>
    <property type="molecule type" value="Genomic_DNA"/>
</dbReference>
<accession>A0A9W4WYH5</accession>
<evidence type="ECO:0000313" key="1">
    <source>
        <dbReference type="EMBL" id="CAI2194983.1"/>
    </source>
</evidence>
<dbReference type="SUPFAM" id="SSF50978">
    <property type="entry name" value="WD40 repeat-like"/>
    <property type="match status" value="1"/>
</dbReference>
<dbReference type="AlphaFoldDB" id="A0A9W4WYH5"/>
<evidence type="ECO:0000313" key="2">
    <source>
        <dbReference type="Proteomes" id="UP001153678"/>
    </source>
</evidence>
<dbReference type="InterPro" id="IPR036322">
    <property type="entry name" value="WD40_repeat_dom_sf"/>
</dbReference>
<sequence length="96" mass="11294">MNNEVSVNMPYNETPHNGKPISMMKISPNEHLLVTYSEVDRTFFVWEVESFKKVIESKRLEVNQTFITCKNIESNIVDMCISDKKILVYIDDEYEI</sequence>
<reference evidence="1" key="1">
    <citation type="submission" date="2022-08" db="EMBL/GenBank/DDBJ databases">
        <authorList>
            <person name="Kallberg Y."/>
            <person name="Tangrot J."/>
            <person name="Rosling A."/>
        </authorList>
    </citation>
    <scope>NUCLEOTIDE SEQUENCE</scope>
    <source>
        <strain evidence="1">Wild A</strain>
    </source>
</reference>
<gene>
    <name evidence="1" type="ORF">FWILDA_LOCUS16849</name>
</gene>